<dbReference type="PANTHER" id="PTHR33751:SF1">
    <property type="entry name" value="CBB3-TYPE CYTOCHROME C OXIDASE SUBUNIT FIXP"/>
    <property type="match status" value="1"/>
</dbReference>
<keyword evidence="7" id="KW-1133">Transmembrane helix</keyword>
<evidence type="ECO:0000256" key="3">
    <source>
        <dbReference type="ARBA" id="ARBA00022723"/>
    </source>
</evidence>
<dbReference type="InterPro" id="IPR009056">
    <property type="entry name" value="Cyt_c-like_dom"/>
</dbReference>
<name>A0A518CY09_9BACT</name>
<evidence type="ECO:0000256" key="5">
    <source>
        <dbReference type="ARBA" id="ARBA00023004"/>
    </source>
</evidence>
<dbReference type="Pfam" id="PF13442">
    <property type="entry name" value="Cytochrome_CBB3"/>
    <property type="match status" value="1"/>
</dbReference>
<dbReference type="AlphaFoldDB" id="A0A518CY09"/>
<keyword evidence="2 6" id="KW-0349">Heme</keyword>
<dbReference type="InterPro" id="IPR038414">
    <property type="entry name" value="CcoP_N_sf"/>
</dbReference>
<dbReference type="Gene3D" id="6.10.280.130">
    <property type="match status" value="1"/>
</dbReference>
<dbReference type="InterPro" id="IPR036909">
    <property type="entry name" value="Cyt_c-like_dom_sf"/>
</dbReference>
<dbReference type="InterPro" id="IPR008168">
    <property type="entry name" value="Cyt_C_IC"/>
</dbReference>
<proteinExistence type="predicted"/>
<dbReference type="EMBL" id="CP036290">
    <property type="protein sequence ID" value="QDU84113.1"/>
    <property type="molecule type" value="Genomic_DNA"/>
</dbReference>
<dbReference type="GO" id="GO:0020037">
    <property type="term" value="F:heme binding"/>
    <property type="evidence" value="ECO:0007669"/>
    <property type="project" value="InterPro"/>
</dbReference>
<feature type="transmembrane region" description="Helical" evidence="7">
    <location>
        <begin position="26"/>
        <end position="47"/>
    </location>
</feature>
<dbReference type="SUPFAM" id="SSF46626">
    <property type="entry name" value="Cytochrome c"/>
    <property type="match status" value="1"/>
</dbReference>
<evidence type="ECO:0000256" key="6">
    <source>
        <dbReference type="PROSITE-ProRule" id="PRU00433"/>
    </source>
</evidence>
<evidence type="ECO:0000259" key="8">
    <source>
        <dbReference type="PROSITE" id="PS51007"/>
    </source>
</evidence>
<accession>A0A518CY09</accession>
<organism evidence="9 10">
    <name type="scientific">Rohdeia mirabilis</name>
    <dbReference type="NCBI Taxonomy" id="2528008"/>
    <lineage>
        <taxon>Bacteria</taxon>
        <taxon>Pseudomonadati</taxon>
        <taxon>Planctomycetota</taxon>
        <taxon>Planctomycetia</taxon>
        <taxon>Planctomycetia incertae sedis</taxon>
        <taxon>Rohdeia</taxon>
    </lineage>
</organism>
<evidence type="ECO:0000313" key="10">
    <source>
        <dbReference type="Proteomes" id="UP000319342"/>
    </source>
</evidence>
<evidence type="ECO:0000256" key="7">
    <source>
        <dbReference type="SAM" id="Phobius"/>
    </source>
</evidence>
<keyword evidence="7" id="KW-0472">Membrane</keyword>
<dbReference type="RefSeq" id="WP_145185042.1">
    <property type="nucleotide sequence ID" value="NZ_CP036290.1"/>
</dbReference>
<gene>
    <name evidence="9" type="primary">ccoP2</name>
    <name evidence="9" type="ORF">Pla163_12170</name>
</gene>
<feature type="domain" description="Cytochrome c" evidence="8">
    <location>
        <begin position="94"/>
        <end position="174"/>
    </location>
</feature>
<keyword evidence="3 6" id="KW-0479">Metal-binding</keyword>
<sequence length="195" mass="21378">MSTTEENEILHEYDGIQEYDNPLPGWWSMLFVGSIAFAILYQTLMWMHPDTLGMHARYEASVTNMLQKQFASLGELEPDEATIMGFVNDPEERKWLDVGRAVFQTNCVSCHGRDGGGSTSAPNLTDDSYINIKQVADLPNLIRVGAKQGAMPAWGNRLLDNEIVLVSAYVASLRGSNVAGGKGAEGEVIAPWPSN</sequence>
<evidence type="ECO:0000256" key="1">
    <source>
        <dbReference type="ARBA" id="ARBA00022448"/>
    </source>
</evidence>
<dbReference type="Gene3D" id="1.10.760.10">
    <property type="entry name" value="Cytochrome c-like domain"/>
    <property type="match status" value="1"/>
</dbReference>
<keyword evidence="7" id="KW-0812">Transmembrane</keyword>
<evidence type="ECO:0000256" key="4">
    <source>
        <dbReference type="ARBA" id="ARBA00022982"/>
    </source>
</evidence>
<dbReference type="GO" id="GO:0005506">
    <property type="term" value="F:iron ion binding"/>
    <property type="evidence" value="ECO:0007669"/>
    <property type="project" value="InterPro"/>
</dbReference>
<keyword evidence="10" id="KW-1185">Reference proteome</keyword>
<dbReference type="PROSITE" id="PS51007">
    <property type="entry name" value="CYTC"/>
    <property type="match status" value="1"/>
</dbReference>
<keyword evidence="1" id="KW-0813">Transport</keyword>
<dbReference type="InterPro" id="IPR032858">
    <property type="entry name" value="CcoP_N"/>
</dbReference>
<dbReference type="Proteomes" id="UP000319342">
    <property type="component" value="Chromosome"/>
</dbReference>
<dbReference type="Pfam" id="PF14715">
    <property type="entry name" value="FixP_N"/>
    <property type="match status" value="1"/>
</dbReference>
<reference evidence="9 10" key="1">
    <citation type="submission" date="2019-02" db="EMBL/GenBank/DDBJ databases">
        <title>Deep-cultivation of Planctomycetes and their phenomic and genomic characterization uncovers novel biology.</title>
        <authorList>
            <person name="Wiegand S."/>
            <person name="Jogler M."/>
            <person name="Boedeker C."/>
            <person name="Pinto D."/>
            <person name="Vollmers J."/>
            <person name="Rivas-Marin E."/>
            <person name="Kohn T."/>
            <person name="Peeters S.H."/>
            <person name="Heuer A."/>
            <person name="Rast P."/>
            <person name="Oberbeckmann S."/>
            <person name="Bunk B."/>
            <person name="Jeske O."/>
            <person name="Meyerdierks A."/>
            <person name="Storesund J.E."/>
            <person name="Kallscheuer N."/>
            <person name="Luecker S."/>
            <person name="Lage O.M."/>
            <person name="Pohl T."/>
            <person name="Merkel B.J."/>
            <person name="Hornburger P."/>
            <person name="Mueller R.-W."/>
            <person name="Bruemmer F."/>
            <person name="Labrenz M."/>
            <person name="Spormann A.M."/>
            <person name="Op den Camp H."/>
            <person name="Overmann J."/>
            <person name="Amann R."/>
            <person name="Jetten M.S.M."/>
            <person name="Mascher T."/>
            <person name="Medema M.H."/>
            <person name="Devos D.P."/>
            <person name="Kaster A.-K."/>
            <person name="Ovreas L."/>
            <person name="Rohde M."/>
            <person name="Galperin M.Y."/>
            <person name="Jogler C."/>
        </authorList>
    </citation>
    <scope>NUCLEOTIDE SEQUENCE [LARGE SCALE GENOMIC DNA]</scope>
    <source>
        <strain evidence="9 10">Pla163</strain>
    </source>
</reference>
<protein>
    <submittedName>
        <fullName evidence="9">Cbb3-type cytochrome c oxidase subunit CcoP2</fullName>
    </submittedName>
</protein>
<dbReference type="OrthoDB" id="7933886at2"/>
<dbReference type="PANTHER" id="PTHR33751">
    <property type="entry name" value="CBB3-TYPE CYTOCHROME C OXIDASE SUBUNIT FIXP"/>
    <property type="match status" value="1"/>
</dbReference>
<dbReference type="PRINTS" id="PR00605">
    <property type="entry name" value="CYTCHROMECIC"/>
</dbReference>
<keyword evidence="5 6" id="KW-0408">Iron</keyword>
<evidence type="ECO:0000313" key="9">
    <source>
        <dbReference type="EMBL" id="QDU84113.1"/>
    </source>
</evidence>
<evidence type="ECO:0000256" key="2">
    <source>
        <dbReference type="ARBA" id="ARBA00022617"/>
    </source>
</evidence>
<dbReference type="GO" id="GO:0009055">
    <property type="term" value="F:electron transfer activity"/>
    <property type="evidence" value="ECO:0007669"/>
    <property type="project" value="InterPro"/>
</dbReference>
<keyword evidence="4" id="KW-0249">Electron transport</keyword>
<dbReference type="InterPro" id="IPR050597">
    <property type="entry name" value="Cytochrome_c_Oxidase_Subunit"/>
</dbReference>